<evidence type="ECO:0000256" key="1">
    <source>
        <dbReference type="SAM" id="SignalP"/>
    </source>
</evidence>
<dbReference type="InterPro" id="IPR038607">
    <property type="entry name" value="PhoD-like_sf"/>
</dbReference>
<name>A0ABT1H3U0_9NOCA</name>
<feature type="domain" description="PhoD-like phosphatase metallophosphatase" evidence="2">
    <location>
        <begin position="149"/>
        <end position="496"/>
    </location>
</feature>
<dbReference type="EMBL" id="JAMTCG010000005">
    <property type="protein sequence ID" value="MCP2161634.1"/>
    <property type="molecule type" value="Genomic_DNA"/>
</dbReference>
<feature type="signal peptide" evidence="1">
    <location>
        <begin position="1"/>
        <end position="31"/>
    </location>
</feature>
<feature type="chain" id="PRO_5046624494" evidence="1">
    <location>
        <begin position="32"/>
        <end position="516"/>
    </location>
</feature>
<dbReference type="InterPro" id="IPR006311">
    <property type="entry name" value="TAT_signal"/>
</dbReference>
<dbReference type="PANTHER" id="PTHR43606">
    <property type="entry name" value="PHOSPHATASE, PUTATIVE (AFU_ORTHOLOGUE AFUA_6G08710)-RELATED"/>
    <property type="match status" value="1"/>
</dbReference>
<sequence length="516" mass="56130">MALTRRRLLASTAAAGLLVPASGLVASRATATPGLVRARPTLTHGIASGDPRPDGALVWARSDTPARMVVEASPLEDLTLSRRFVGPVLTPATDGTGRVRVTGMPPGATIHYRVTLESDRGTRSQPLTGTFRTAPVLPAPIRLTWSGDVAGQGWGIDESRGGMRGFAAVAHRQSDLFLHSGDTIYADNPMKDTVDLGGGQLWRNRVSAAKSDVAQTLDEFRGNHAYNLTDDNYRRFAATTTQLVQWDDHETFNNWFPGEIVANPAYTQEKRADVLSARALQAFHEWQPVSPVDAVDGRVYRKVSYGPLLDIFVLDMRSYKDSNSDSRVPTGGHILGDRQARWLVDGLNSSRAVWKIVANDLPLGIVVPDTTYGDASAIEAVAQGDDGAPLGRETELARVLRSTRGVRNVVWLTADVHYTAANHYHPDRAAVRDFRPFWEFVSGPLHAGAFPAGKLDRTFGIEQVFVHAPSTPNVGPAVPQYQHFGEVEIDPVGARMSVSLFDATGARLHRTDIPRE</sequence>
<keyword evidence="1" id="KW-0732">Signal</keyword>
<evidence type="ECO:0000313" key="5">
    <source>
        <dbReference type="Proteomes" id="UP001205740"/>
    </source>
</evidence>
<feature type="domain" description="Phospholipase D N-terminal" evidence="3">
    <location>
        <begin position="44"/>
        <end position="133"/>
    </location>
</feature>
<organism evidence="4 5">
    <name type="scientific">Williamsia serinedens</name>
    <dbReference type="NCBI Taxonomy" id="391736"/>
    <lineage>
        <taxon>Bacteria</taxon>
        <taxon>Bacillati</taxon>
        <taxon>Actinomycetota</taxon>
        <taxon>Actinomycetes</taxon>
        <taxon>Mycobacteriales</taxon>
        <taxon>Nocardiaceae</taxon>
        <taxon>Williamsia</taxon>
    </lineage>
</organism>
<dbReference type="Gene3D" id="3.60.21.70">
    <property type="entry name" value="PhoD-like phosphatase"/>
    <property type="match status" value="1"/>
</dbReference>
<dbReference type="CDD" id="cd07389">
    <property type="entry name" value="MPP_PhoD"/>
    <property type="match status" value="1"/>
</dbReference>
<dbReference type="InterPro" id="IPR018946">
    <property type="entry name" value="PhoD-like_MPP"/>
</dbReference>
<evidence type="ECO:0000259" key="3">
    <source>
        <dbReference type="Pfam" id="PF16655"/>
    </source>
</evidence>
<keyword evidence="5" id="KW-1185">Reference proteome</keyword>
<dbReference type="PANTHER" id="PTHR43606:SF1">
    <property type="entry name" value="PHOD-LIKE PHOSPHATASE METALLOPHOSPHATASE DOMAIN-CONTAINING PROTEIN"/>
    <property type="match status" value="1"/>
</dbReference>
<dbReference type="InterPro" id="IPR052900">
    <property type="entry name" value="Phospholipid_Metab_Enz"/>
</dbReference>
<dbReference type="RefSeq" id="WP_253655227.1">
    <property type="nucleotide sequence ID" value="NZ_BAAAOE010000001.1"/>
</dbReference>
<evidence type="ECO:0000259" key="2">
    <source>
        <dbReference type="Pfam" id="PF09423"/>
    </source>
</evidence>
<evidence type="ECO:0000313" key="4">
    <source>
        <dbReference type="EMBL" id="MCP2161634.1"/>
    </source>
</evidence>
<gene>
    <name evidence="4" type="ORF">LX12_002833</name>
</gene>
<dbReference type="InterPro" id="IPR032093">
    <property type="entry name" value="PhoD_N"/>
</dbReference>
<dbReference type="SUPFAM" id="SSF56300">
    <property type="entry name" value="Metallo-dependent phosphatases"/>
    <property type="match status" value="1"/>
</dbReference>
<proteinExistence type="predicted"/>
<dbReference type="PROSITE" id="PS51318">
    <property type="entry name" value="TAT"/>
    <property type="match status" value="1"/>
</dbReference>
<accession>A0ABT1H3U0</accession>
<protein>
    <submittedName>
        <fullName evidence="4">Alkaline phosphatase D</fullName>
    </submittedName>
</protein>
<dbReference type="InterPro" id="IPR029052">
    <property type="entry name" value="Metallo-depent_PP-like"/>
</dbReference>
<comment type="caution">
    <text evidence="4">The sequence shown here is derived from an EMBL/GenBank/DDBJ whole genome shotgun (WGS) entry which is preliminary data.</text>
</comment>
<dbReference type="Proteomes" id="UP001205740">
    <property type="component" value="Unassembled WGS sequence"/>
</dbReference>
<dbReference type="Pfam" id="PF16655">
    <property type="entry name" value="PhoD_N"/>
    <property type="match status" value="1"/>
</dbReference>
<reference evidence="4 5" key="1">
    <citation type="submission" date="2022-06" db="EMBL/GenBank/DDBJ databases">
        <title>Genomic Encyclopedia of Archaeal and Bacterial Type Strains, Phase II (KMG-II): from individual species to whole genera.</title>
        <authorList>
            <person name="Goeker M."/>
        </authorList>
    </citation>
    <scope>NUCLEOTIDE SEQUENCE [LARGE SCALE GENOMIC DNA]</scope>
    <source>
        <strain evidence="4 5">DSM 45037</strain>
    </source>
</reference>
<dbReference type="Gene3D" id="2.60.40.380">
    <property type="entry name" value="Purple acid phosphatase-like, N-terminal"/>
    <property type="match status" value="1"/>
</dbReference>
<dbReference type="Pfam" id="PF09423">
    <property type="entry name" value="PhoD"/>
    <property type="match status" value="1"/>
</dbReference>